<accession>A0A432W421</accession>
<dbReference type="GO" id="GO:0000162">
    <property type="term" value="P:L-tryptophan biosynthetic process"/>
    <property type="evidence" value="ECO:0007669"/>
    <property type="project" value="TreeGrafter"/>
</dbReference>
<evidence type="ECO:0000256" key="1">
    <source>
        <dbReference type="ARBA" id="ARBA00022962"/>
    </source>
</evidence>
<dbReference type="GO" id="GO:0004049">
    <property type="term" value="F:anthranilate synthase activity"/>
    <property type="evidence" value="ECO:0007669"/>
    <property type="project" value="TreeGrafter"/>
</dbReference>
<dbReference type="InterPro" id="IPR050472">
    <property type="entry name" value="Anth_synth/Amidotransfase"/>
</dbReference>
<dbReference type="CDD" id="cd01743">
    <property type="entry name" value="GATase1_Anthranilate_Synthase"/>
    <property type="match status" value="1"/>
</dbReference>
<dbReference type="GO" id="GO:0005829">
    <property type="term" value="C:cytosol"/>
    <property type="evidence" value="ECO:0007669"/>
    <property type="project" value="TreeGrafter"/>
</dbReference>
<dbReference type="InterPro" id="IPR017926">
    <property type="entry name" value="GATASE"/>
</dbReference>
<evidence type="ECO:0000313" key="3">
    <source>
        <dbReference type="EMBL" id="RUO24056.1"/>
    </source>
</evidence>
<organism evidence="3 4">
    <name type="scientific">Aliidiomarina minuta</name>
    <dbReference type="NCBI Taxonomy" id="880057"/>
    <lineage>
        <taxon>Bacteria</taxon>
        <taxon>Pseudomonadati</taxon>
        <taxon>Pseudomonadota</taxon>
        <taxon>Gammaproteobacteria</taxon>
        <taxon>Alteromonadales</taxon>
        <taxon>Idiomarinaceae</taxon>
        <taxon>Aliidiomarina</taxon>
    </lineage>
</organism>
<evidence type="ECO:0000313" key="4">
    <source>
        <dbReference type="Proteomes" id="UP000288293"/>
    </source>
</evidence>
<dbReference type="InterPro" id="IPR029062">
    <property type="entry name" value="Class_I_gatase-like"/>
</dbReference>
<dbReference type="PRINTS" id="PR00096">
    <property type="entry name" value="GATASE"/>
</dbReference>
<dbReference type="GO" id="GO:0046820">
    <property type="term" value="F:4-amino-4-deoxychorismate synthase activity"/>
    <property type="evidence" value="ECO:0007669"/>
    <property type="project" value="TreeGrafter"/>
</dbReference>
<keyword evidence="1" id="KW-0315">Glutamine amidotransferase</keyword>
<sequence>MLVMIDNYDSFTHNLMRYFCELGQQVKVFRNDEISLDAIQAMQPTGLIISPGPGTPDSAGITLPAIEYFASRLPVLGVCLGHQAIGQVFGAKVERAAQVMHGKRSVIRNNGQGLFSGLPERFAVTRYHSLVLSRKDFPAELKIDAWVDDNPTTDIMAIRHAHLPVFGVQFHPESVVTEHGHFVLRRFCQSAGIAVTDLSIIPEYQGSLQQLGCNRS</sequence>
<gene>
    <name evidence="3" type="ORF">CWE09_13005</name>
</gene>
<feature type="domain" description="Glutamine amidotransferase" evidence="2">
    <location>
        <begin position="3"/>
        <end position="188"/>
    </location>
</feature>
<proteinExistence type="predicted"/>
<dbReference type="NCBIfam" id="TIGR00566">
    <property type="entry name" value="trpG_papA"/>
    <property type="match status" value="1"/>
</dbReference>
<name>A0A432W421_9GAMM</name>
<dbReference type="OrthoDB" id="9786812at2"/>
<dbReference type="EMBL" id="PIPL01000003">
    <property type="protein sequence ID" value="RUO24056.1"/>
    <property type="molecule type" value="Genomic_DNA"/>
</dbReference>
<reference evidence="3 4" key="1">
    <citation type="journal article" date="2011" name="Front. Microbiol.">
        <title>Genomic signatures of strain selection and enhancement in Bacillus atrophaeus var. globigii, a historical biowarfare simulant.</title>
        <authorList>
            <person name="Gibbons H.S."/>
            <person name="Broomall S.M."/>
            <person name="McNew L.A."/>
            <person name="Daligault H."/>
            <person name="Chapman C."/>
            <person name="Bruce D."/>
            <person name="Karavis M."/>
            <person name="Krepps M."/>
            <person name="McGregor P.A."/>
            <person name="Hong C."/>
            <person name="Park K.H."/>
            <person name="Akmal A."/>
            <person name="Feldman A."/>
            <person name="Lin J.S."/>
            <person name="Chang W.E."/>
            <person name="Higgs B.W."/>
            <person name="Demirev P."/>
            <person name="Lindquist J."/>
            <person name="Liem A."/>
            <person name="Fochler E."/>
            <person name="Read T.D."/>
            <person name="Tapia R."/>
            <person name="Johnson S."/>
            <person name="Bishop-Lilly K.A."/>
            <person name="Detter C."/>
            <person name="Han C."/>
            <person name="Sozhamannan S."/>
            <person name="Rosenzweig C.N."/>
            <person name="Skowronski E.W."/>
        </authorList>
    </citation>
    <scope>NUCLEOTIDE SEQUENCE [LARGE SCALE GENOMIC DNA]</scope>
    <source>
        <strain evidence="3 4">MLST1</strain>
    </source>
</reference>
<evidence type="ECO:0000259" key="2">
    <source>
        <dbReference type="Pfam" id="PF00117"/>
    </source>
</evidence>
<dbReference type="Pfam" id="PF00117">
    <property type="entry name" value="GATase"/>
    <property type="match status" value="1"/>
</dbReference>
<comment type="caution">
    <text evidence="3">The sequence shown here is derived from an EMBL/GenBank/DDBJ whole genome shotgun (WGS) entry which is preliminary data.</text>
</comment>
<dbReference type="PRINTS" id="PR00099">
    <property type="entry name" value="CPSGATASE"/>
</dbReference>
<dbReference type="RefSeq" id="WP_126804477.1">
    <property type="nucleotide sequence ID" value="NZ_PIPL01000003.1"/>
</dbReference>
<dbReference type="AlphaFoldDB" id="A0A432W421"/>
<dbReference type="PROSITE" id="PS51273">
    <property type="entry name" value="GATASE_TYPE_1"/>
    <property type="match status" value="1"/>
</dbReference>
<dbReference type="PRINTS" id="PR00097">
    <property type="entry name" value="ANTSNTHASEII"/>
</dbReference>
<dbReference type="FunFam" id="3.40.50.880:FF:000003">
    <property type="entry name" value="Anthranilate synthase component II"/>
    <property type="match status" value="1"/>
</dbReference>
<dbReference type="PANTHER" id="PTHR43418">
    <property type="entry name" value="MULTIFUNCTIONAL TRYPTOPHAN BIOSYNTHESIS PROTEIN-RELATED"/>
    <property type="match status" value="1"/>
</dbReference>
<dbReference type="InterPro" id="IPR006221">
    <property type="entry name" value="TrpG/PapA_dom"/>
</dbReference>
<dbReference type="PANTHER" id="PTHR43418:SF4">
    <property type="entry name" value="MULTIFUNCTIONAL TRYPTOPHAN BIOSYNTHESIS PROTEIN"/>
    <property type="match status" value="1"/>
</dbReference>
<keyword evidence="4" id="KW-1185">Reference proteome</keyword>
<dbReference type="SUPFAM" id="SSF52317">
    <property type="entry name" value="Class I glutamine amidotransferase-like"/>
    <property type="match status" value="1"/>
</dbReference>
<dbReference type="GO" id="GO:0046654">
    <property type="term" value="P:tetrahydrofolate biosynthetic process"/>
    <property type="evidence" value="ECO:0007669"/>
    <property type="project" value="TreeGrafter"/>
</dbReference>
<protein>
    <submittedName>
        <fullName evidence="3">Aminodeoxychorismate/anthranilate synthase component II</fullName>
    </submittedName>
</protein>
<dbReference type="Gene3D" id="3.40.50.880">
    <property type="match status" value="1"/>
</dbReference>
<dbReference type="Proteomes" id="UP000288293">
    <property type="component" value="Unassembled WGS sequence"/>
</dbReference>